<protein>
    <submittedName>
        <fullName evidence="3">Alpha/Beta hydrolase protein</fullName>
    </submittedName>
</protein>
<proteinExistence type="predicted"/>
<dbReference type="InterPro" id="IPR013094">
    <property type="entry name" value="AB_hydrolase_3"/>
</dbReference>
<dbReference type="RefSeq" id="XP_070895937.1">
    <property type="nucleotide sequence ID" value="XM_071046467.1"/>
</dbReference>
<dbReference type="InterPro" id="IPR029058">
    <property type="entry name" value="AB_hydrolase_fold"/>
</dbReference>
<sequence length="378" mass="41085">MVALQEKIVSLSLIAVTIPTTLASLLARRLLSDAGLSIREDLQRSFTRDLSILPLDTIKRHLEQPPIGRLLNSPRFSALACQLCIPLSNHLCKGTWICGGASQDTKPDPEEKNRIILLWLHGGAYYFGHPLGSATTLLRVSEIVASKGVALSIFSLEYTLAPEGRFPMQQKEAVAAYQYLLSLGFDSQRIIIAGESAGGHLAISCLSGLAAAEGDIPKPRGALLLYPWVKLEHQSPSFKTNKHKDALNKRMLDRCVKAVGARNAETGADGQLGLMDFTRPGPFIRGKDWKDILPAKTWVNVGSHDVFLHDIKTFVASAKADAASIELQVTPGMGHGWQLALDRATEKKYYSLGSGQDVPKGIMRGSENIAEGLVRLST</sequence>
<evidence type="ECO:0000313" key="3">
    <source>
        <dbReference type="EMBL" id="KAL2844031.1"/>
    </source>
</evidence>
<organism evidence="3 4">
    <name type="scientific">Aspergillus pseudodeflectus</name>
    <dbReference type="NCBI Taxonomy" id="176178"/>
    <lineage>
        <taxon>Eukaryota</taxon>
        <taxon>Fungi</taxon>
        <taxon>Dikarya</taxon>
        <taxon>Ascomycota</taxon>
        <taxon>Pezizomycotina</taxon>
        <taxon>Eurotiomycetes</taxon>
        <taxon>Eurotiomycetidae</taxon>
        <taxon>Eurotiales</taxon>
        <taxon>Aspergillaceae</taxon>
        <taxon>Aspergillus</taxon>
        <taxon>Aspergillus subgen. Nidulantes</taxon>
    </lineage>
</organism>
<dbReference type="GeneID" id="98161631"/>
<accession>A0ABR4JW29</accession>
<evidence type="ECO:0000256" key="1">
    <source>
        <dbReference type="ARBA" id="ARBA00022801"/>
    </source>
</evidence>
<dbReference type="InterPro" id="IPR050300">
    <property type="entry name" value="GDXG_lipolytic_enzyme"/>
</dbReference>
<reference evidence="3 4" key="1">
    <citation type="submission" date="2024-07" db="EMBL/GenBank/DDBJ databases">
        <title>Section-level genome sequencing and comparative genomics of Aspergillus sections Usti and Cavernicolus.</title>
        <authorList>
            <consortium name="Lawrence Berkeley National Laboratory"/>
            <person name="Nybo J.L."/>
            <person name="Vesth T.C."/>
            <person name="Theobald S."/>
            <person name="Frisvad J.C."/>
            <person name="Larsen T.O."/>
            <person name="Kjaerboelling I."/>
            <person name="Rothschild-Mancinelli K."/>
            <person name="Lyhne E.K."/>
            <person name="Kogle M.E."/>
            <person name="Barry K."/>
            <person name="Clum A."/>
            <person name="Na H."/>
            <person name="Ledsgaard L."/>
            <person name="Lin J."/>
            <person name="Lipzen A."/>
            <person name="Kuo A."/>
            <person name="Riley R."/>
            <person name="Mondo S."/>
            <person name="LaButti K."/>
            <person name="Haridas S."/>
            <person name="Pangalinan J."/>
            <person name="Salamov A.A."/>
            <person name="Simmons B.A."/>
            <person name="Magnuson J.K."/>
            <person name="Chen J."/>
            <person name="Drula E."/>
            <person name="Henrissat B."/>
            <person name="Wiebenga A."/>
            <person name="Lubbers R.J."/>
            <person name="Gomes A.C."/>
            <person name="Macurrencykelacurrency M.R."/>
            <person name="Stajich J."/>
            <person name="Grigoriev I.V."/>
            <person name="Mortensen U.H."/>
            <person name="De vries R.P."/>
            <person name="Baker S.E."/>
            <person name="Andersen M.R."/>
        </authorList>
    </citation>
    <scope>NUCLEOTIDE SEQUENCE [LARGE SCALE GENOMIC DNA]</scope>
    <source>
        <strain evidence="3 4">CBS 756.74</strain>
    </source>
</reference>
<evidence type="ECO:0000313" key="4">
    <source>
        <dbReference type="Proteomes" id="UP001610444"/>
    </source>
</evidence>
<name>A0ABR4JW29_9EURO</name>
<keyword evidence="1 3" id="KW-0378">Hydrolase</keyword>
<keyword evidence="4" id="KW-1185">Reference proteome</keyword>
<dbReference type="PANTHER" id="PTHR48081">
    <property type="entry name" value="AB HYDROLASE SUPERFAMILY PROTEIN C4A8.06C"/>
    <property type="match status" value="1"/>
</dbReference>
<dbReference type="GO" id="GO:0016787">
    <property type="term" value="F:hydrolase activity"/>
    <property type="evidence" value="ECO:0007669"/>
    <property type="project" value="UniProtKB-KW"/>
</dbReference>
<dbReference type="Gene3D" id="3.40.50.1820">
    <property type="entry name" value="alpha/beta hydrolase"/>
    <property type="match status" value="1"/>
</dbReference>
<dbReference type="Proteomes" id="UP001610444">
    <property type="component" value="Unassembled WGS sequence"/>
</dbReference>
<dbReference type="EMBL" id="JBFXLR010000043">
    <property type="protein sequence ID" value="KAL2844031.1"/>
    <property type="molecule type" value="Genomic_DNA"/>
</dbReference>
<comment type="caution">
    <text evidence="3">The sequence shown here is derived from an EMBL/GenBank/DDBJ whole genome shotgun (WGS) entry which is preliminary data.</text>
</comment>
<dbReference type="Pfam" id="PF07859">
    <property type="entry name" value="Abhydrolase_3"/>
    <property type="match status" value="1"/>
</dbReference>
<dbReference type="PANTHER" id="PTHR48081:SF11">
    <property type="entry name" value="ALPHA_BETA HYDROLASE FOLD-3 DOMAIN-CONTAINING PROTEIN-RELATED"/>
    <property type="match status" value="1"/>
</dbReference>
<gene>
    <name evidence="3" type="ORF">BJX68DRAFT_269897</name>
</gene>
<evidence type="ECO:0000259" key="2">
    <source>
        <dbReference type="Pfam" id="PF07859"/>
    </source>
</evidence>
<feature type="domain" description="Alpha/beta hydrolase fold-3" evidence="2">
    <location>
        <begin position="117"/>
        <end position="338"/>
    </location>
</feature>
<dbReference type="SUPFAM" id="SSF53474">
    <property type="entry name" value="alpha/beta-Hydrolases"/>
    <property type="match status" value="1"/>
</dbReference>